<feature type="signal peptide" evidence="1">
    <location>
        <begin position="1"/>
        <end position="33"/>
    </location>
</feature>
<evidence type="ECO:0000313" key="4">
    <source>
        <dbReference type="Proteomes" id="UP000187191"/>
    </source>
</evidence>
<evidence type="ECO:0000313" key="5">
    <source>
        <dbReference type="Proteomes" id="UP000596130"/>
    </source>
</evidence>
<dbReference type="EMBL" id="CP015588">
    <property type="protein sequence ID" value="APY85517.1"/>
    <property type="molecule type" value="Genomic_DNA"/>
</dbReference>
<evidence type="ECO:0000313" key="3">
    <source>
        <dbReference type="EMBL" id="QQC92734.1"/>
    </source>
</evidence>
<evidence type="ECO:0000256" key="1">
    <source>
        <dbReference type="SAM" id="SignalP"/>
    </source>
</evidence>
<evidence type="ECO:0008006" key="6">
    <source>
        <dbReference type="Google" id="ProtNLM"/>
    </source>
</evidence>
<name>A0A1P8TD19_9ACTN</name>
<sequence>MTIPSPVRRALAASSIGLAVAAGGLASASTAQAYDTGHTTISCMAVKVHKDPSKKSAVVGIAYRHDKVAYNQFAYKRAEKTWYTRGTVTRRSDGKKIRGYMIYDCANPYQSNPAPKPPTPK</sequence>
<reference evidence="3 5" key="2">
    <citation type="submission" date="2020-12" db="EMBL/GenBank/DDBJ databases">
        <title>Identification and biosynthesis of polyene macrolides produced by Streptomyces alfalfae Men-myco-93-63.</title>
        <authorList>
            <person name="Liu D."/>
            <person name="Li Y."/>
            <person name="Liu L."/>
            <person name="Han X."/>
            <person name="Shen F."/>
        </authorList>
    </citation>
    <scope>NUCLEOTIDE SEQUENCE [LARGE SCALE GENOMIC DNA]</scope>
    <source>
        <strain evidence="3 5">Men-myco-93-63</strain>
    </source>
</reference>
<dbReference type="OrthoDB" id="4217366at2"/>
<dbReference type="Proteomes" id="UP000187191">
    <property type="component" value="Chromosome"/>
</dbReference>
<keyword evidence="1" id="KW-0732">Signal</keyword>
<keyword evidence="4" id="KW-1185">Reference proteome</keyword>
<protein>
    <recommendedName>
        <fullName evidence="6">SH3 domain-containing protein</fullName>
    </recommendedName>
</protein>
<accession>A0A1P8TD19</accession>
<dbReference type="KEGG" id="ssia:A7J05_07125"/>
<feature type="chain" id="PRO_5043148519" description="SH3 domain-containing protein" evidence="1">
    <location>
        <begin position="34"/>
        <end position="121"/>
    </location>
</feature>
<dbReference type="EMBL" id="CP065959">
    <property type="protein sequence ID" value="QQC92734.1"/>
    <property type="molecule type" value="Genomic_DNA"/>
</dbReference>
<dbReference type="PROSITE" id="PS51318">
    <property type="entry name" value="TAT"/>
    <property type="match status" value="1"/>
</dbReference>
<proteinExistence type="predicted"/>
<evidence type="ECO:0000313" key="2">
    <source>
        <dbReference type="EMBL" id="APY85517.1"/>
    </source>
</evidence>
<gene>
    <name evidence="2" type="ORF">A7J05_07125</name>
    <name evidence="3" type="ORF">I8755_33490</name>
</gene>
<organism evidence="3 5">
    <name type="scientific">Streptomyces alfalfae</name>
    <dbReference type="NCBI Taxonomy" id="1642299"/>
    <lineage>
        <taxon>Bacteria</taxon>
        <taxon>Bacillati</taxon>
        <taxon>Actinomycetota</taxon>
        <taxon>Actinomycetes</taxon>
        <taxon>Kitasatosporales</taxon>
        <taxon>Streptomycetaceae</taxon>
        <taxon>Streptomyces</taxon>
    </lineage>
</organism>
<dbReference type="Proteomes" id="UP000596130">
    <property type="component" value="Chromosome"/>
</dbReference>
<reference evidence="2 4" key="1">
    <citation type="submission" date="2016-05" db="EMBL/GenBank/DDBJ databases">
        <authorList>
            <person name="Gu J."/>
        </authorList>
    </citation>
    <scope>NUCLEOTIDE SEQUENCE [LARGE SCALE GENOMIC DNA]</scope>
    <source>
        <strain evidence="2 4">ACCC40021</strain>
    </source>
</reference>
<dbReference type="RefSeq" id="WP_076683712.1">
    <property type="nucleotide sequence ID" value="NZ_CP015588.1"/>
</dbReference>
<dbReference type="InterPro" id="IPR006311">
    <property type="entry name" value="TAT_signal"/>
</dbReference>
<dbReference type="AlphaFoldDB" id="A0A1P8TD19"/>